<dbReference type="GO" id="GO:0016020">
    <property type="term" value="C:membrane"/>
    <property type="evidence" value="ECO:0007669"/>
    <property type="project" value="UniProtKB-SubCell"/>
</dbReference>
<keyword evidence="2 5" id="KW-0812">Transmembrane</keyword>
<dbReference type="RefSeq" id="WP_032523798.1">
    <property type="nucleotide sequence ID" value="NZ_CP138934.1"/>
</dbReference>
<keyword evidence="4 5" id="KW-0472">Membrane</keyword>
<reference evidence="7" key="1">
    <citation type="journal article" date="2014" name="Sci. Data">
        <title>Genomes of diverse isolates of the marine cyanobacterium Prochlorococcus.</title>
        <authorList>
            <person name="Biller S."/>
            <person name="Berube P."/>
            <person name="Thompson J."/>
            <person name="Kelly L."/>
            <person name="Roggensack S."/>
            <person name="Awad L."/>
            <person name="Roache-Johnson K."/>
            <person name="Ding H."/>
            <person name="Giovannoni S.J."/>
            <person name="Moore L.R."/>
            <person name="Chisholm S.W."/>
        </authorList>
    </citation>
    <scope>NUCLEOTIDE SEQUENCE [LARGE SCALE GENOMIC DNA]</scope>
    <source>
        <strain evidence="7">GP2</strain>
    </source>
</reference>
<protein>
    <recommendedName>
        <fullName evidence="8">Membrane associated GTPase</fullName>
    </recommendedName>
</protein>
<dbReference type="OrthoDB" id="467934at2"/>
<evidence type="ECO:0000256" key="2">
    <source>
        <dbReference type="ARBA" id="ARBA00022692"/>
    </source>
</evidence>
<dbReference type="AlphaFoldDB" id="A0A0A1ZHC6"/>
<evidence type="ECO:0000256" key="1">
    <source>
        <dbReference type="ARBA" id="ARBA00004141"/>
    </source>
</evidence>
<dbReference type="Pfam" id="PF05128">
    <property type="entry name" value="DUF697"/>
    <property type="match status" value="1"/>
</dbReference>
<feature type="transmembrane region" description="Helical" evidence="5">
    <location>
        <begin position="20"/>
        <end position="35"/>
    </location>
</feature>
<sequence length="444" mass="51054">MFNISKDNLLKDYIKFPKKNLLIILLLLGFGEWFVSDLIHFAGGSIGFFALCLGGYFYLKNDKPKFNEPNNLDGWINLCNEDLNFFEELEATNELEKQNSKRQKILKSILNRCEKEKISCIGQNDYQRCHSVFKSHFKADKFDFDLYEKLPKYNSYQVIPEEVLKSDAILYFINLPLSANDFLWLEKFPKDIPIWLGALTSNEIEAKNQIEDLKSQISSDFINKIITFDVNKNEIINIPFSLRKFFISSSKNIENTKKRLLKELHVAWQSEIEGIRRMQLKGIQRKNQIIVATTVFLSPIPSIDVMGMTVLNSLMIKEIKSIWGCNWSPEILDKVSKEILKTAIAQGVIEWSGQTLIGITKLHGPNWLVSGTFQAVSAAYLTRVVSSSLADFMAITKGVEEPDLDFIKKNSEKIVEKAFQKEKINWKGFISDLRKPLMKLSFSS</sequence>
<evidence type="ECO:0000313" key="7">
    <source>
        <dbReference type="Proteomes" id="UP000030598"/>
    </source>
</evidence>
<evidence type="ECO:0000256" key="3">
    <source>
        <dbReference type="ARBA" id="ARBA00022989"/>
    </source>
</evidence>
<dbReference type="STRING" id="59925.EU91_0095"/>
<evidence type="ECO:0008006" key="8">
    <source>
        <dbReference type="Google" id="ProtNLM"/>
    </source>
</evidence>
<comment type="caution">
    <text evidence="6">The sequence shown here is derived from an EMBL/GenBank/DDBJ whole genome shotgun (WGS) entry which is preliminary data.</text>
</comment>
<accession>A0A0A1ZHC6</accession>
<evidence type="ECO:0000313" key="6">
    <source>
        <dbReference type="EMBL" id="KGF88982.1"/>
    </source>
</evidence>
<organism evidence="6 7">
    <name type="scientific">Prochlorococcus marinus str. GP2</name>
    <dbReference type="NCBI Taxonomy" id="59925"/>
    <lineage>
        <taxon>Bacteria</taxon>
        <taxon>Bacillati</taxon>
        <taxon>Cyanobacteriota</taxon>
        <taxon>Cyanophyceae</taxon>
        <taxon>Synechococcales</taxon>
        <taxon>Prochlorococcaceae</taxon>
        <taxon>Prochlorococcus</taxon>
    </lineage>
</organism>
<gene>
    <name evidence="6" type="ORF">EU91_0095</name>
</gene>
<keyword evidence="3 5" id="KW-1133">Transmembrane helix</keyword>
<dbReference type="InterPro" id="IPR021147">
    <property type="entry name" value="DUF697"/>
</dbReference>
<dbReference type="Proteomes" id="UP000030598">
    <property type="component" value="Unassembled WGS sequence"/>
</dbReference>
<dbReference type="eggNOG" id="COG3597">
    <property type="taxonomic scope" value="Bacteria"/>
</dbReference>
<evidence type="ECO:0000256" key="4">
    <source>
        <dbReference type="ARBA" id="ARBA00023136"/>
    </source>
</evidence>
<proteinExistence type="predicted"/>
<comment type="subcellular location">
    <subcellularLocation>
        <location evidence="1">Membrane</location>
        <topology evidence="1">Multi-pass membrane protein</topology>
    </subcellularLocation>
</comment>
<name>A0A0A1ZHC6_PROMR</name>
<dbReference type="EMBL" id="JNAH01000002">
    <property type="protein sequence ID" value="KGF88982.1"/>
    <property type="molecule type" value="Genomic_DNA"/>
</dbReference>
<evidence type="ECO:0000256" key="5">
    <source>
        <dbReference type="SAM" id="Phobius"/>
    </source>
</evidence>